<dbReference type="PANTHER" id="PTHR21152">
    <property type="entry name" value="AMINOTRANSFERASE CLASS V"/>
    <property type="match status" value="1"/>
</dbReference>
<keyword evidence="3 5" id="KW-0663">Pyridoxal phosphate</keyword>
<reference evidence="7" key="1">
    <citation type="journal article" date="2015" name="PeerJ">
        <title>First genomic representation of candidate bacterial phylum KSB3 points to enhanced environmental sensing as a trigger of wastewater bulking.</title>
        <authorList>
            <person name="Sekiguchi Y."/>
            <person name="Ohashi A."/>
            <person name="Parks D.H."/>
            <person name="Yamauchi T."/>
            <person name="Tyson G.W."/>
            <person name="Hugenholtz P."/>
        </authorList>
    </citation>
    <scope>NUCLEOTIDE SEQUENCE [LARGE SCALE GENOMIC DNA]</scope>
</reference>
<evidence type="ECO:0000256" key="4">
    <source>
        <dbReference type="PIRSR" id="PIRSR000524-1"/>
    </source>
</evidence>
<evidence type="ECO:0000259" key="6">
    <source>
        <dbReference type="Pfam" id="PF00266"/>
    </source>
</evidence>
<sequence>MKNLRLMIPGPVEVDPDVLAVMAKPMTPHYGKEWAEFYYETSRLLQKIFQTDGDLFIFPGSGSAGLDAAFAATVFPDGKLLIPKNGFFGERLEEIARTYSSQVHTLEFPVGQQIDLDQLEDTLRRNQFDALALVHCETSIGMLTPVQEAAQLCRKYGVLCIIDAVSSLAIEPLEMDAWGIDLCVSASQKGLESPPGLGLAAVGKNAWKRIEHVKSPGWFLNFKIWKKYEKQWGDWHPQPITHAVNNLKALRKGIDRVLEEGLEARFDRHRACTRQLRQGLQARGFELCVPDNSASHGVTSARDPRNKVAELLAYLREEQGIALAGSLGELKGKVFRVGHMGTGATTEMINMVLTALDQAIIALYPGQ</sequence>
<dbReference type="InterPro" id="IPR000192">
    <property type="entry name" value="Aminotrans_V_dom"/>
</dbReference>
<feature type="domain" description="Aminotransferase class V" evidence="6">
    <location>
        <begin position="26"/>
        <end position="324"/>
    </location>
</feature>
<dbReference type="SUPFAM" id="SSF53383">
    <property type="entry name" value="PLP-dependent transferases"/>
    <property type="match status" value="1"/>
</dbReference>
<keyword evidence="7" id="KW-0808">Transferase</keyword>
<dbReference type="Pfam" id="PF00266">
    <property type="entry name" value="Aminotran_5"/>
    <property type="match status" value="1"/>
</dbReference>
<dbReference type="InterPro" id="IPR015424">
    <property type="entry name" value="PyrdxlP-dep_Trfase"/>
</dbReference>
<dbReference type="InterPro" id="IPR015421">
    <property type="entry name" value="PyrdxlP-dep_Trfase_major"/>
</dbReference>
<protein>
    <submittedName>
        <fullName evidence="7">Aminotransferase class V</fullName>
    </submittedName>
</protein>
<dbReference type="GO" id="GO:0008453">
    <property type="term" value="F:alanine-glyoxylate transaminase activity"/>
    <property type="evidence" value="ECO:0007669"/>
    <property type="project" value="TreeGrafter"/>
</dbReference>
<gene>
    <name evidence="7" type="ORF">U27_00777</name>
</gene>
<dbReference type="STRING" id="1499967.U27_00777"/>
<feature type="binding site" evidence="4">
    <location>
        <position position="336"/>
    </location>
    <ligand>
        <name>substrate</name>
    </ligand>
</feature>
<dbReference type="GO" id="GO:0019265">
    <property type="term" value="P:glycine biosynthetic process, by transamination of glyoxylate"/>
    <property type="evidence" value="ECO:0007669"/>
    <property type="project" value="TreeGrafter"/>
</dbReference>
<evidence type="ECO:0000256" key="1">
    <source>
        <dbReference type="ARBA" id="ARBA00001933"/>
    </source>
</evidence>
<dbReference type="AlphaFoldDB" id="A0A081C8H4"/>
<evidence type="ECO:0000313" key="8">
    <source>
        <dbReference type="Proteomes" id="UP000030661"/>
    </source>
</evidence>
<dbReference type="Gene3D" id="3.40.640.10">
    <property type="entry name" value="Type I PLP-dependent aspartate aminotransferase-like (Major domain)"/>
    <property type="match status" value="1"/>
</dbReference>
<dbReference type="InterPro" id="IPR024169">
    <property type="entry name" value="SP_NH2Trfase/AEP_transaminase"/>
</dbReference>
<comment type="cofactor">
    <cofactor evidence="1 5">
        <name>pyridoxal 5'-phosphate</name>
        <dbReference type="ChEBI" id="CHEBI:597326"/>
    </cofactor>
</comment>
<dbReference type="GO" id="GO:0004760">
    <property type="term" value="F:L-serine-pyruvate transaminase activity"/>
    <property type="evidence" value="ECO:0007669"/>
    <property type="project" value="TreeGrafter"/>
</dbReference>
<evidence type="ECO:0000256" key="5">
    <source>
        <dbReference type="PIRSR" id="PIRSR000524-50"/>
    </source>
</evidence>
<dbReference type="PIRSF" id="PIRSF000524">
    <property type="entry name" value="SPT"/>
    <property type="match status" value="1"/>
</dbReference>
<dbReference type="PANTHER" id="PTHR21152:SF40">
    <property type="entry name" value="ALANINE--GLYOXYLATE AMINOTRANSFERASE"/>
    <property type="match status" value="1"/>
</dbReference>
<dbReference type="Proteomes" id="UP000030661">
    <property type="component" value="Unassembled WGS sequence"/>
</dbReference>
<organism evidence="7">
    <name type="scientific">Vecturithrix granuli</name>
    <dbReference type="NCBI Taxonomy" id="1499967"/>
    <lineage>
        <taxon>Bacteria</taxon>
        <taxon>Candidatus Moduliflexota</taxon>
        <taxon>Candidatus Vecturitrichia</taxon>
        <taxon>Candidatus Vecturitrichales</taxon>
        <taxon>Candidatus Vecturitrichaceae</taxon>
        <taxon>Candidatus Vecturithrix</taxon>
    </lineage>
</organism>
<comment type="similarity">
    <text evidence="2">Belongs to the class-V pyridoxal-phosphate-dependent aminotransferase family.</text>
</comment>
<keyword evidence="7" id="KW-0032">Aminotransferase</keyword>
<dbReference type="Gene3D" id="3.90.1150.10">
    <property type="entry name" value="Aspartate Aminotransferase, domain 1"/>
    <property type="match status" value="1"/>
</dbReference>
<keyword evidence="8" id="KW-1185">Reference proteome</keyword>
<dbReference type="InterPro" id="IPR015422">
    <property type="entry name" value="PyrdxlP-dep_Trfase_small"/>
</dbReference>
<evidence type="ECO:0000313" key="7">
    <source>
        <dbReference type="EMBL" id="GAK60879.1"/>
    </source>
</evidence>
<dbReference type="eggNOG" id="COG0075">
    <property type="taxonomic scope" value="Bacteria"/>
</dbReference>
<accession>A0A081C8H4</accession>
<proteinExistence type="inferred from homology"/>
<dbReference type="HOGENOM" id="CLU_027686_0_0_0"/>
<dbReference type="EMBL" id="DF820475">
    <property type="protein sequence ID" value="GAK60879.1"/>
    <property type="molecule type" value="Genomic_DNA"/>
</dbReference>
<evidence type="ECO:0000256" key="3">
    <source>
        <dbReference type="ARBA" id="ARBA00022898"/>
    </source>
</evidence>
<evidence type="ECO:0000256" key="2">
    <source>
        <dbReference type="ARBA" id="ARBA00009236"/>
    </source>
</evidence>
<name>A0A081C8H4_VECG1</name>
<feature type="modified residue" description="N6-(pyridoxal phosphate)lysine" evidence="5">
    <location>
        <position position="189"/>
    </location>
</feature>